<protein>
    <submittedName>
        <fullName evidence="1">Uncharacterized protein</fullName>
    </submittedName>
</protein>
<name>A0A8J2WJF3_9STRA</name>
<evidence type="ECO:0000313" key="2">
    <source>
        <dbReference type="Proteomes" id="UP000789595"/>
    </source>
</evidence>
<comment type="caution">
    <text evidence="1">The sequence shown here is derived from an EMBL/GenBank/DDBJ whole genome shotgun (WGS) entry which is preliminary data.</text>
</comment>
<evidence type="ECO:0000313" key="1">
    <source>
        <dbReference type="EMBL" id="CAH0370980.1"/>
    </source>
</evidence>
<accession>A0A8J2WJF3</accession>
<gene>
    <name evidence="1" type="ORF">PECAL_3P08970</name>
</gene>
<dbReference type="EMBL" id="CAKKNE010000003">
    <property type="protein sequence ID" value="CAH0370980.1"/>
    <property type="molecule type" value="Genomic_DNA"/>
</dbReference>
<sequence length="210" mass="22335">MFHDELINIEALHLRVRLGVLQQIQDDLGRLLGPAALRARGVAELALRVSPAAARELREGDGLLELEDVFEVRLGLGQLHALDVVADLAAVLEVGPQGGAPRLRGLDGLVGVEGVLAHLCKACVIEGYGAVHGCFSSLSVRAAAAYGVGLAVASPDGRPSRRGGVWRRLGRWLRRRPGRRLRRGLRRGSAVSSAVGSPLLAGRWHGPKVT</sequence>
<organism evidence="1 2">
    <name type="scientific">Pelagomonas calceolata</name>
    <dbReference type="NCBI Taxonomy" id="35677"/>
    <lineage>
        <taxon>Eukaryota</taxon>
        <taxon>Sar</taxon>
        <taxon>Stramenopiles</taxon>
        <taxon>Ochrophyta</taxon>
        <taxon>Pelagophyceae</taxon>
        <taxon>Pelagomonadales</taxon>
        <taxon>Pelagomonadaceae</taxon>
        <taxon>Pelagomonas</taxon>
    </lineage>
</organism>
<dbReference type="AlphaFoldDB" id="A0A8J2WJF3"/>
<keyword evidence="2" id="KW-1185">Reference proteome</keyword>
<proteinExistence type="predicted"/>
<reference evidence="1" key="1">
    <citation type="submission" date="2021-11" db="EMBL/GenBank/DDBJ databases">
        <authorList>
            <consortium name="Genoscope - CEA"/>
            <person name="William W."/>
        </authorList>
    </citation>
    <scope>NUCLEOTIDE SEQUENCE</scope>
</reference>
<dbReference type="Proteomes" id="UP000789595">
    <property type="component" value="Unassembled WGS sequence"/>
</dbReference>